<protein>
    <recommendedName>
        <fullName evidence="12">Dendritic cell-specific transmembrane protein-like domain-containing protein</fullName>
    </recommendedName>
</protein>
<keyword evidence="3 7" id="KW-1133">Transmembrane helix</keyword>
<evidence type="ECO:0000259" key="9">
    <source>
        <dbReference type="Pfam" id="PF26037"/>
    </source>
</evidence>
<name>A0ABD3WST9_SINWO</name>
<dbReference type="PANTHER" id="PTHR21041:SF9">
    <property type="entry name" value="DENDRITIC CELL-SPECIFIC TRANSMEMBRANE PROTEIN-LIKE DOMAIN-CONTAINING PROTEIN"/>
    <property type="match status" value="1"/>
</dbReference>
<feature type="transmembrane region" description="Helical" evidence="7">
    <location>
        <begin position="98"/>
        <end position="119"/>
    </location>
</feature>
<keyword evidence="11" id="KW-1185">Reference proteome</keyword>
<dbReference type="Pfam" id="PF26039">
    <property type="entry name" value="Dcst2"/>
    <property type="match status" value="1"/>
</dbReference>
<keyword evidence="2 7" id="KW-0812">Transmembrane</keyword>
<reference evidence="10 11" key="1">
    <citation type="submission" date="2024-11" db="EMBL/GenBank/DDBJ databases">
        <title>Chromosome-level genome assembly of the freshwater bivalve Anodonta woodiana.</title>
        <authorList>
            <person name="Chen X."/>
        </authorList>
    </citation>
    <scope>NUCLEOTIDE SEQUENCE [LARGE SCALE GENOMIC DNA]</scope>
    <source>
        <strain evidence="10">MN2024</strain>
        <tissue evidence="10">Gills</tissue>
    </source>
</reference>
<comment type="subcellular location">
    <subcellularLocation>
        <location evidence="1">Membrane</location>
        <topology evidence="1">Multi-pass membrane protein</topology>
    </subcellularLocation>
</comment>
<dbReference type="AlphaFoldDB" id="A0ABD3WST9"/>
<comment type="caution">
    <text evidence="10">The sequence shown here is derived from an EMBL/GenBank/DDBJ whole genome shotgun (WGS) entry which is preliminary data.</text>
</comment>
<accession>A0ABD3WST9</accession>
<keyword evidence="5" id="KW-0175">Coiled coil</keyword>
<dbReference type="PANTHER" id="PTHR21041">
    <property type="entry name" value="DENDRITIC CELL-SPECIFIC TRANSMEMBRANE PROTEIN"/>
    <property type="match status" value="1"/>
</dbReference>
<organism evidence="10 11">
    <name type="scientific">Sinanodonta woodiana</name>
    <name type="common">Chinese pond mussel</name>
    <name type="synonym">Anodonta woodiana</name>
    <dbReference type="NCBI Taxonomy" id="1069815"/>
    <lineage>
        <taxon>Eukaryota</taxon>
        <taxon>Metazoa</taxon>
        <taxon>Spiralia</taxon>
        <taxon>Lophotrochozoa</taxon>
        <taxon>Mollusca</taxon>
        <taxon>Bivalvia</taxon>
        <taxon>Autobranchia</taxon>
        <taxon>Heteroconchia</taxon>
        <taxon>Palaeoheterodonta</taxon>
        <taxon>Unionida</taxon>
        <taxon>Unionoidea</taxon>
        <taxon>Unionidae</taxon>
        <taxon>Unioninae</taxon>
        <taxon>Sinanodonta</taxon>
    </lineage>
</organism>
<evidence type="ECO:0000256" key="4">
    <source>
        <dbReference type="ARBA" id="ARBA00023136"/>
    </source>
</evidence>
<evidence type="ECO:0000256" key="2">
    <source>
        <dbReference type="ARBA" id="ARBA00022692"/>
    </source>
</evidence>
<evidence type="ECO:0000256" key="6">
    <source>
        <dbReference type="SAM" id="MobiDB-lite"/>
    </source>
</evidence>
<feature type="transmembrane region" description="Helical" evidence="7">
    <location>
        <begin position="165"/>
        <end position="183"/>
    </location>
</feature>
<evidence type="ECO:0000259" key="8">
    <source>
        <dbReference type="Pfam" id="PF07782"/>
    </source>
</evidence>
<evidence type="ECO:0000256" key="7">
    <source>
        <dbReference type="SAM" id="Phobius"/>
    </source>
</evidence>
<evidence type="ECO:0000256" key="5">
    <source>
        <dbReference type="SAM" id="Coils"/>
    </source>
</evidence>
<feature type="transmembrane region" description="Helical" evidence="7">
    <location>
        <begin position="476"/>
        <end position="495"/>
    </location>
</feature>
<dbReference type="Pfam" id="PF26037">
    <property type="entry name" value="zf-RING_DCST1_C"/>
    <property type="match status" value="1"/>
</dbReference>
<dbReference type="Proteomes" id="UP001634394">
    <property type="component" value="Unassembled WGS sequence"/>
</dbReference>
<feature type="domain" description="E3 ubiquitin-protein ligase DCST1-like C-terminal" evidence="9">
    <location>
        <begin position="671"/>
        <end position="718"/>
    </location>
</feature>
<proteinExistence type="predicted"/>
<feature type="domain" description="Dendritic cell-specific transmembrane protein-like" evidence="8">
    <location>
        <begin position="425"/>
        <end position="615"/>
    </location>
</feature>
<sequence>MSVARQVIKAIKVKFALNRLARAKENAIRVMMGLPIIQPWYQECFIKSLRFLRETLCLAICPCCIYDKNRRLKRRKPKSCCDRIFSSGSYENDVLKQFLGFFGGILIAVTLFSVMLYQMQLRPSTAFYICAVLGLIFTFSMAFIKWTRCLVLLMLPQFFTSKGRMFFLMYALYLVMNHPLINFNRNILVMSQSSTCGQEMAYNKTKDLVKAAVAPFAGVVENIRAILDRLQKFAEDLRKTYERLKKTIEEIGAAIQRAAHWVGSMADICNDKIGQPYRRCRQVFDNGENRCKDELVSFLHWACDIAGAVGEICNIVRIGELICMIVSAIKDLIVNSLALPVRAVLDNMKDMFYFNVTMDYEFNYTMTQSKSYKQIRQEITREIWSRVKRFMDTINLVQNLMMFSIIFVLLKALFYQYKYLSNDRFDNIYVTYKVRDIDERRKALGREPVLPLTWKEQGKYVYSNSLRLANKEKRKLIIGVVLFVVSAFNSGFYIACDYGLYAILELIRKNFDIETKAVVPPHLKLHVDGKGPFADMYKAITAMFDPIAASNIQIDTAPCLPHAFKPDFSIYIQIGVIYGVCLMLTVSEAYGLRLRHSIMACYYPKRERTRAIWLYNHIIKTRGNFLQNTRRELRRKYFGNKEEKQISLLSQLAARFPLAERILRYFGWNRKACLCCAREGRPDDMLNFIHCINTDCNAVYCLECYSDLNNMCTVCMNPVDYGDDSDMSEEIDSSEDESEVLKRSIQKQAREAKLEQLQHERTDSNMMHRFQGMMGITEFMTKDQQRTPPAAKTNSKSDRSGNNIYNCGECSESDEAERTMNINKHNRRESIRDFLVTEDIFEDTTTDDSDSGSEDSHVNVTLQEPRRCVLCRN</sequence>
<feature type="coiled-coil region" evidence="5">
    <location>
        <begin position="220"/>
        <end position="254"/>
    </location>
</feature>
<feature type="transmembrane region" description="Helical" evidence="7">
    <location>
        <begin position="125"/>
        <end position="144"/>
    </location>
</feature>
<dbReference type="InterPro" id="IPR012858">
    <property type="entry name" value="DC_STAMP-like"/>
</dbReference>
<keyword evidence="4 7" id="KW-0472">Membrane</keyword>
<gene>
    <name evidence="10" type="ORF">ACJMK2_034265</name>
</gene>
<evidence type="ECO:0000256" key="3">
    <source>
        <dbReference type="ARBA" id="ARBA00022989"/>
    </source>
</evidence>
<evidence type="ECO:0008006" key="12">
    <source>
        <dbReference type="Google" id="ProtNLM"/>
    </source>
</evidence>
<feature type="region of interest" description="Disordered" evidence="6">
    <location>
        <begin position="781"/>
        <end position="806"/>
    </location>
</feature>
<dbReference type="InterPro" id="IPR051856">
    <property type="entry name" value="CSR-E3_Ligase_Protein"/>
</dbReference>
<evidence type="ECO:0000256" key="1">
    <source>
        <dbReference type="ARBA" id="ARBA00004141"/>
    </source>
</evidence>
<evidence type="ECO:0000313" key="10">
    <source>
        <dbReference type="EMBL" id="KAL3876416.1"/>
    </source>
</evidence>
<feature type="transmembrane region" description="Helical" evidence="7">
    <location>
        <begin position="570"/>
        <end position="590"/>
    </location>
</feature>
<evidence type="ECO:0000313" key="11">
    <source>
        <dbReference type="Proteomes" id="UP001634394"/>
    </source>
</evidence>
<dbReference type="Pfam" id="PF07782">
    <property type="entry name" value="DC_STAMP"/>
    <property type="match status" value="1"/>
</dbReference>
<feature type="transmembrane region" description="Helical" evidence="7">
    <location>
        <begin position="396"/>
        <end position="414"/>
    </location>
</feature>
<dbReference type="EMBL" id="JBJQND010000005">
    <property type="protein sequence ID" value="KAL3876416.1"/>
    <property type="molecule type" value="Genomic_DNA"/>
</dbReference>
<dbReference type="GO" id="GO:0016020">
    <property type="term" value="C:membrane"/>
    <property type="evidence" value="ECO:0007669"/>
    <property type="project" value="UniProtKB-SubCell"/>
</dbReference>
<dbReference type="InterPro" id="IPR058842">
    <property type="entry name" value="DCST1_C"/>
</dbReference>